<sequence>MPLQPPAPTPLLDPQPPRPSRRDWLAWAGTAAVAPWLPGCGGSGAPAPNLDATMAWGRRQIRQAMQASETRAASIALMYGDRIVWQEAFGVLRESPATPATPETRFNVGSVSKVVAALAVMILVDRQLVQLDAPVVRYLPQFSMLSSGYRDITVRHLLSHASGLPGTYLRNMFAFAPLPGYAAGLEAALADMHLKHAPGAMAVYCNDGFTLIERIVQAVTGQSYTAFVQSAILTPLSMGRSGFTLQPLAEGSFAPGYIGQARQGQEFVMGYATSGLCTTPGDMMRLAALLIQGGEQDGQRIVSKAGVLEMGSDQNPAMRINLTPDWHWGLGWDSTQHPGLGPAGVRAWQKSGSTVFCASDFYVLPQAGMALLLTGNAPGFRPGPIAEGILLRALQEIGQLQALPSKVSTTVPSVATTSTTDVDALLGIYGRATKPLKVASPDSQQIDLLVWSATLKGWEPLCEGLRLRSDGWWWSDARPGTHYRWEEADGRRYLLSREPARAGHYWVTTPMAQQMPRAAAPLPAAWADRLDSTWIQANEAPESILLATGSMATATLKELPELRGYLFWDDRQFLLPLSADRAGMAVRVPLQEGRDLVELVVRTQDQQEWLHAAGWVYRQGD</sequence>
<feature type="region of interest" description="Disordered" evidence="2">
    <location>
        <begin position="1"/>
        <end position="20"/>
    </location>
</feature>
<dbReference type="Gene3D" id="3.40.710.10">
    <property type="entry name" value="DD-peptidase/beta-lactamase superfamily"/>
    <property type="match status" value="1"/>
</dbReference>
<dbReference type="AlphaFoldDB" id="A0A7X0PBB8"/>
<feature type="compositionally biased region" description="Pro residues" evidence="2">
    <location>
        <begin position="1"/>
        <end position="18"/>
    </location>
</feature>
<dbReference type="InterPro" id="IPR012338">
    <property type="entry name" value="Beta-lactam/transpept-like"/>
</dbReference>
<keyword evidence="5" id="KW-1185">Reference proteome</keyword>
<dbReference type="GO" id="GO:0016787">
    <property type="term" value="F:hydrolase activity"/>
    <property type="evidence" value="ECO:0007669"/>
    <property type="project" value="UniProtKB-KW"/>
</dbReference>
<keyword evidence="1" id="KW-0378">Hydrolase</keyword>
<gene>
    <name evidence="4" type="ORF">HNP48_001419</name>
</gene>
<reference evidence="4 5" key="1">
    <citation type="submission" date="2020-08" db="EMBL/GenBank/DDBJ databases">
        <title>Functional genomics of gut bacteria from endangered species of beetles.</title>
        <authorList>
            <person name="Carlos-Shanley C."/>
        </authorList>
    </citation>
    <scope>NUCLEOTIDE SEQUENCE [LARGE SCALE GENOMIC DNA]</scope>
    <source>
        <strain evidence="4 5">S00198</strain>
    </source>
</reference>
<evidence type="ECO:0000313" key="5">
    <source>
        <dbReference type="Proteomes" id="UP000575083"/>
    </source>
</evidence>
<evidence type="ECO:0000313" key="4">
    <source>
        <dbReference type="EMBL" id="MBB6558755.1"/>
    </source>
</evidence>
<evidence type="ECO:0000259" key="3">
    <source>
        <dbReference type="Pfam" id="PF00144"/>
    </source>
</evidence>
<dbReference type="PANTHER" id="PTHR43283">
    <property type="entry name" value="BETA-LACTAMASE-RELATED"/>
    <property type="match status" value="1"/>
</dbReference>
<dbReference type="InterPro" id="IPR001466">
    <property type="entry name" value="Beta-lactam-related"/>
</dbReference>
<dbReference type="PROSITE" id="PS51318">
    <property type="entry name" value="TAT"/>
    <property type="match status" value="1"/>
</dbReference>
<comment type="caution">
    <text evidence="4">The sequence shown here is derived from an EMBL/GenBank/DDBJ whole genome shotgun (WGS) entry which is preliminary data.</text>
</comment>
<dbReference type="EMBL" id="JACHLK010000002">
    <property type="protein sequence ID" value="MBB6558755.1"/>
    <property type="molecule type" value="Genomic_DNA"/>
</dbReference>
<name>A0A7X0PBB8_9BURK</name>
<organism evidence="4 5">
    <name type="scientific">Acidovorax soli</name>
    <dbReference type="NCBI Taxonomy" id="592050"/>
    <lineage>
        <taxon>Bacteria</taxon>
        <taxon>Pseudomonadati</taxon>
        <taxon>Pseudomonadota</taxon>
        <taxon>Betaproteobacteria</taxon>
        <taxon>Burkholderiales</taxon>
        <taxon>Comamonadaceae</taxon>
        <taxon>Acidovorax</taxon>
    </lineage>
</organism>
<dbReference type="InterPro" id="IPR006311">
    <property type="entry name" value="TAT_signal"/>
</dbReference>
<dbReference type="PANTHER" id="PTHR43283:SF11">
    <property type="entry name" value="BETA-LACTAMASE-RELATED DOMAIN-CONTAINING PROTEIN"/>
    <property type="match status" value="1"/>
</dbReference>
<proteinExistence type="predicted"/>
<dbReference type="Pfam" id="PF00144">
    <property type="entry name" value="Beta-lactamase"/>
    <property type="match status" value="1"/>
</dbReference>
<feature type="domain" description="Beta-lactamase-related" evidence="3">
    <location>
        <begin position="59"/>
        <end position="379"/>
    </location>
</feature>
<evidence type="ECO:0000256" key="2">
    <source>
        <dbReference type="SAM" id="MobiDB-lite"/>
    </source>
</evidence>
<protein>
    <submittedName>
        <fullName evidence="4">CubicO group peptidase (Beta-lactamase class C family)</fullName>
    </submittedName>
</protein>
<dbReference type="InterPro" id="IPR050789">
    <property type="entry name" value="Diverse_Enzym_Activities"/>
</dbReference>
<dbReference type="RefSeq" id="WP_184856179.1">
    <property type="nucleotide sequence ID" value="NZ_JACHLK010000002.1"/>
</dbReference>
<dbReference type="SUPFAM" id="SSF56601">
    <property type="entry name" value="beta-lactamase/transpeptidase-like"/>
    <property type="match status" value="1"/>
</dbReference>
<evidence type="ECO:0000256" key="1">
    <source>
        <dbReference type="ARBA" id="ARBA00022801"/>
    </source>
</evidence>
<dbReference type="Proteomes" id="UP000575083">
    <property type="component" value="Unassembled WGS sequence"/>
</dbReference>
<accession>A0A7X0PBB8</accession>